<feature type="binding site" evidence="4">
    <location>
        <position position="215"/>
    </location>
    <ligand>
        <name>Mg(2+)</name>
        <dbReference type="ChEBI" id="CHEBI:18420"/>
    </ligand>
</feature>
<dbReference type="NCBIfam" id="NF003473">
    <property type="entry name" value="PRK05105.1"/>
    <property type="match status" value="1"/>
</dbReference>
<dbReference type="EMBL" id="JAIWIU010000071">
    <property type="protein sequence ID" value="MCA2016819.1"/>
    <property type="molecule type" value="Genomic_DNA"/>
</dbReference>
<comment type="pathway">
    <text evidence="4">Quinol/quinone metabolism; menaquinone biosynthesis.</text>
</comment>
<protein>
    <recommendedName>
        <fullName evidence="4 5">o-succinylbenzoate synthase</fullName>
        <shortName evidence="4">OSB synthase</shortName>
        <shortName evidence="4">OSBS</shortName>
        <ecNumber evidence="4 5">4.2.1.113</ecNumber>
    </recommendedName>
    <alternativeName>
        <fullName evidence="4">4-(2'-carboxyphenyl)-4-oxybutyric acid synthase</fullName>
    </alternativeName>
    <alternativeName>
        <fullName evidence="4">o-succinylbenzoic acid synthase</fullName>
    </alternativeName>
</protein>
<evidence type="ECO:0000256" key="2">
    <source>
        <dbReference type="ARBA" id="ARBA00022842"/>
    </source>
</evidence>
<dbReference type="RefSeq" id="WP_225250721.1">
    <property type="nucleotide sequence ID" value="NZ_JAIWIU010000071.1"/>
</dbReference>
<dbReference type="PANTHER" id="PTHR48073">
    <property type="entry name" value="O-SUCCINYLBENZOATE SYNTHASE-RELATED"/>
    <property type="match status" value="1"/>
</dbReference>
<proteinExistence type="inferred from homology"/>
<comment type="catalytic activity">
    <reaction evidence="4">
        <text>(1R,6R)-6-hydroxy-2-succinyl-cyclohexa-2,4-diene-1-carboxylate = 2-succinylbenzoate + H2O</text>
        <dbReference type="Rhea" id="RHEA:10196"/>
        <dbReference type="ChEBI" id="CHEBI:15377"/>
        <dbReference type="ChEBI" id="CHEBI:18325"/>
        <dbReference type="ChEBI" id="CHEBI:58689"/>
        <dbReference type="EC" id="4.2.1.113"/>
    </reaction>
</comment>
<dbReference type="Proteomes" id="UP001199044">
    <property type="component" value="Unassembled WGS sequence"/>
</dbReference>
<dbReference type="InterPro" id="IPR013342">
    <property type="entry name" value="Mandelate_racemase_C"/>
</dbReference>
<gene>
    <name evidence="4 7" type="primary">menC</name>
    <name evidence="7" type="ORF">LDJ79_11905</name>
</gene>
<dbReference type="InterPro" id="IPR041338">
    <property type="entry name" value="OSBS_N"/>
</dbReference>
<dbReference type="SFLD" id="SFLDG00180">
    <property type="entry name" value="muconate_cycloisomerase"/>
    <property type="match status" value="1"/>
</dbReference>
<dbReference type="InterPro" id="IPR029065">
    <property type="entry name" value="Enolase_C-like"/>
</dbReference>
<evidence type="ECO:0000256" key="5">
    <source>
        <dbReference type="NCBIfam" id="TIGR01927"/>
    </source>
</evidence>
<dbReference type="PANTHER" id="PTHR48073:SF2">
    <property type="entry name" value="O-SUCCINYLBENZOATE SYNTHASE"/>
    <property type="match status" value="1"/>
</dbReference>
<dbReference type="SFLD" id="SFLDS00001">
    <property type="entry name" value="Enolase"/>
    <property type="match status" value="1"/>
</dbReference>
<dbReference type="Gene3D" id="3.20.20.120">
    <property type="entry name" value="Enolase-like C-terminal domain"/>
    <property type="match status" value="1"/>
</dbReference>
<dbReference type="Pfam" id="PF13378">
    <property type="entry name" value="MR_MLE_C"/>
    <property type="match status" value="1"/>
</dbReference>
<dbReference type="InterPro" id="IPR029017">
    <property type="entry name" value="Enolase-like_N"/>
</dbReference>
<feature type="active site" description="Proton donor" evidence="4">
    <location>
        <position position="135"/>
    </location>
</feature>
<feature type="active site" description="Proton acceptor" evidence="4">
    <location>
        <position position="241"/>
    </location>
</feature>
<dbReference type="Pfam" id="PF21508">
    <property type="entry name" value="MenC_N"/>
    <property type="match status" value="1"/>
</dbReference>
<evidence type="ECO:0000256" key="3">
    <source>
        <dbReference type="ARBA" id="ARBA00023239"/>
    </source>
</evidence>
<keyword evidence="1 4" id="KW-0479">Metal-binding</keyword>
<organism evidence="7 8">
    <name type="scientific">Vibrio tritonius</name>
    <dbReference type="NCBI Taxonomy" id="1435069"/>
    <lineage>
        <taxon>Bacteria</taxon>
        <taxon>Pseudomonadati</taxon>
        <taxon>Pseudomonadota</taxon>
        <taxon>Gammaproteobacteria</taxon>
        <taxon>Vibrionales</taxon>
        <taxon>Vibrionaceae</taxon>
        <taxon>Vibrio</taxon>
    </lineage>
</organism>
<evidence type="ECO:0000256" key="1">
    <source>
        <dbReference type="ARBA" id="ARBA00022723"/>
    </source>
</evidence>
<comment type="pathway">
    <text evidence="4">Quinol/quinone metabolism; 1,4-dihydroxy-2-naphthoate biosynthesis; 1,4-dihydroxy-2-naphthoate from chorismate: step 4/7.</text>
</comment>
<evidence type="ECO:0000256" key="4">
    <source>
        <dbReference type="HAMAP-Rule" id="MF_00470"/>
    </source>
</evidence>
<dbReference type="CDD" id="cd03320">
    <property type="entry name" value="OSBS"/>
    <property type="match status" value="1"/>
</dbReference>
<comment type="caution">
    <text evidence="7">The sequence shown here is derived from an EMBL/GenBank/DDBJ whole genome shotgun (WGS) entry which is preliminary data.</text>
</comment>
<name>A0ABS7YQU7_9VIBR</name>
<dbReference type="SFLD" id="SFLDF00009">
    <property type="entry name" value="o-succinylbenzoate_synthase"/>
    <property type="match status" value="1"/>
</dbReference>
<evidence type="ECO:0000259" key="6">
    <source>
        <dbReference type="SMART" id="SM00922"/>
    </source>
</evidence>
<comment type="cofactor">
    <cofactor evidence="4">
        <name>a divalent metal cation</name>
        <dbReference type="ChEBI" id="CHEBI:60240"/>
    </cofactor>
</comment>
<accession>A0ABS7YQU7</accession>
<evidence type="ECO:0000313" key="7">
    <source>
        <dbReference type="EMBL" id="MCA2016819.1"/>
    </source>
</evidence>
<comment type="similarity">
    <text evidence="4">Belongs to the mandelate racemase/muconate lactonizing enzyme family. MenC type 1 subfamily.</text>
</comment>
<keyword evidence="3 4" id="KW-0456">Lyase</keyword>
<dbReference type="HAMAP" id="MF_00470">
    <property type="entry name" value="MenC_1"/>
    <property type="match status" value="1"/>
</dbReference>
<keyword evidence="4" id="KW-0474">Menaquinone biosynthesis</keyword>
<keyword evidence="8" id="KW-1185">Reference proteome</keyword>
<comment type="function">
    <text evidence="4">Converts 2-succinyl-6-hydroxy-2,4-cyclohexadiene-1-carboxylate (SHCHC) to 2-succinylbenzoate (OSB).</text>
</comment>
<feature type="binding site" evidence="4">
    <location>
        <position position="163"/>
    </location>
    <ligand>
        <name>Mg(2+)</name>
        <dbReference type="ChEBI" id="CHEBI:18420"/>
    </ligand>
</feature>
<dbReference type="SUPFAM" id="SSF51604">
    <property type="entry name" value="Enolase C-terminal domain-like"/>
    <property type="match status" value="1"/>
</dbReference>
<dbReference type="EC" id="4.2.1.113" evidence="4 5"/>
<dbReference type="SUPFAM" id="SSF54826">
    <property type="entry name" value="Enolase N-terminal domain-like"/>
    <property type="match status" value="1"/>
</dbReference>
<dbReference type="SMART" id="SM00922">
    <property type="entry name" value="MR_MLE"/>
    <property type="match status" value="1"/>
</dbReference>
<dbReference type="GO" id="GO:0043748">
    <property type="term" value="F:O-succinylbenzoate synthase activity"/>
    <property type="evidence" value="ECO:0007669"/>
    <property type="project" value="UniProtKB-EC"/>
</dbReference>
<dbReference type="NCBIfam" id="TIGR01927">
    <property type="entry name" value="menC_gam_Gplu"/>
    <property type="match status" value="1"/>
</dbReference>
<feature type="domain" description="Mandelate racemase/muconate lactonizing enzyme C-terminal" evidence="6">
    <location>
        <begin position="116"/>
        <end position="213"/>
    </location>
</feature>
<dbReference type="InterPro" id="IPR010196">
    <property type="entry name" value="OSB_synthase_MenC1"/>
</dbReference>
<feature type="binding site" evidence="4">
    <location>
        <position position="192"/>
    </location>
    <ligand>
        <name>Mg(2+)</name>
        <dbReference type="ChEBI" id="CHEBI:18420"/>
    </ligand>
</feature>
<dbReference type="Gene3D" id="3.30.390.10">
    <property type="entry name" value="Enolase-like, N-terminal domain"/>
    <property type="match status" value="1"/>
</dbReference>
<keyword evidence="2 4" id="KW-0460">Magnesium</keyword>
<evidence type="ECO:0000313" key="8">
    <source>
        <dbReference type="Proteomes" id="UP001199044"/>
    </source>
</evidence>
<sequence>MRSAKLYRYTLPMDSGVILRDNKLKEREGLIVELCDQGRTGRGEIAPLVGFSHETLADAQQMAQTQLERWVRGETLDFNSLFPSVAFGISMAELELAGELPEAGNYRAAPLCTGDPDELIPALNAMEGEKVAKVKVGLYEPIRDGMLVNLFLESMPDLTLRLDANRAWTKEKADKFAKYITPSLRHRIAFLEEPCKSPADSLSFAIDTGISIAWDETLQEAVTKPDFSLEDLMGGKTIVIKPTLIGSVQRCQALIQRASELKLQAIISSSIESSLGLTQLARMAKWLLPNEVPGLDTIGLFKAQLEVSWPDCQLPVMTLAEQPVVWSSESDQ</sequence>
<reference evidence="8" key="1">
    <citation type="submission" date="2023-07" db="EMBL/GenBank/DDBJ databases">
        <title>Molecular identification of indigenous halophilic bacteria isolated from red sea cost, biodegradation of synthetic dyes and assessment of degraded metabolite toxicity.</title>
        <authorList>
            <person name="Chaieb K."/>
            <person name="Altayb H.N."/>
        </authorList>
    </citation>
    <scope>NUCLEOTIDE SEQUENCE [LARGE SCALE GENOMIC DNA]</scope>
    <source>
        <strain evidence="8">K20</strain>
    </source>
</reference>
<dbReference type="InterPro" id="IPR036849">
    <property type="entry name" value="Enolase-like_C_sf"/>
</dbReference>